<evidence type="ECO:0000313" key="2">
    <source>
        <dbReference type="EMBL" id="VUZ53329.1"/>
    </source>
</evidence>
<sequence>ASVDTTAPNSTSCSPNASLFPTPQPSPTPLQQPFEQEYVSPHQLFQFLPTPQLEKGQLSQQFFSPPEPECVSVPDPTFNLHQEQFNAGLNIQQTYSLEYSNENSSQQPPSYEQYSEMSSVPPPDDNY</sequence>
<feature type="region of interest" description="Disordered" evidence="1">
    <location>
        <begin position="1"/>
        <end position="37"/>
    </location>
</feature>
<proteinExistence type="predicted"/>
<dbReference type="AlphaFoldDB" id="A0A564Z3H3"/>
<gene>
    <name evidence="2" type="ORF">WMSIL1_LOCUS11636</name>
    <name evidence="3" type="ORF">WMSIL1_LOCUS12249</name>
</gene>
<protein>
    <submittedName>
        <fullName evidence="3">Uncharacterized protein</fullName>
    </submittedName>
</protein>
<reference evidence="3 4" key="1">
    <citation type="submission" date="2019-07" db="EMBL/GenBank/DDBJ databases">
        <authorList>
            <person name="Jastrzebski P J."/>
            <person name="Paukszto L."/>
            <person name="Jastrzebski P J."/>
        </authorList>
    </citation>
    <scope>NUCLEOTIDE SEQUENCE [LARGE SCALE GENOMIC DNA]</scope>
    <source>
        <strain evidence="3 4">WMS-il1</strain>
    </source>
</reference>
<organism evidence="3 4">
    <name type="scientific">Hymenolepis diminuta</name>
    <name type="common">Rat tapeworm</name>
    <dbReference type="NCBI Taxonomy" id="6216"/>
    <lineage>
        <taxon>Eukaryota</taxon>
        <taxon>Metazoa</taxon>
        <taxon>Spiralia</taxon>
        <taxon>Lophotrochozoa</taxon>
        <taxon>Platyhelminthes</taxon>
        <taxon>Cestoda</taxon>
        <taxon>Eucestoda</taxon>
        <taxon>Cyclophyllidea</taxon>
        <taxon>Hymenolepididae</taxon>
        <taxon>Hymenolepis</taxon>
    </lineage>
</organism>
<evidence type="ECO:0000313" key="3">
    <source>
        <dbReference type="EMBL" id="VUZ54077.1"/>
    </source>
</evidence>
<feature type="region of interest" description="Disordered" evidence="1">
    <location>
        <begin position="98"/>
        <end position="127"/>
    </location>
</feature>
<evidence type="ECO:0000256" key="1">
    <source>
        <dbReference type="SAM" id="MobiDB-lite"/>
    </source>
</evidence>
<dbReference type="Proteomes" id="UP000321570">
    <property type="component" value="Unassembled WGS sequence"/>
</dbReference>
<evidence type="ECO:0000313" key="4">
    <source>
        <dbReference type="Proteomes" id="UP000321570"/>
    </source>
</evidence>
<feature type="compositionally biased region" description="Polar residues" evidence="1">
    <location>
        <begin position="1"/>
        <end position="17"/>
    </location>
</feature>
<accession>A0A564Z3H3</accession>
<dbReference type="EMBL" id="CABIJS010000555">
    <property type="protein sequence ID" value="VUZ53329.1"/>
    <property type="molecule type" value="Genomic_DNA"/>
</dbReference>
<dbReference type="EMBL" id="CABIJS010000602">
    <property type="protein sequence ID" value="VUZ54077.1"/>
    <property type="molecule type" value="Genomic_DNA"/>
</dbReference>
<name>A0A564Z3H3_HYMDI</name>
<keyword evidence="4" id="KW-1185">Reference proteome</keyword>
<feature type="compositionally biased region" description="Low complexity" evidence="1">
    <location>
        <begin position="104"/>
        <end position="116"/>
    </location>
</feature>
<feature type="non-terminal residue" evidence="3">
    <location>
        <position position="1"/>
    </location>
</feature>